<accession>A0A3S1AE67</accession>
<dbReference type="SUPFAM" id="SSF69593">
    <property type="entry name" value="Glycerol-3-phosphate (1)-acyltransferase"/>
    <property type="match status" value="2"/>
</dbReference>
<organism evidence="5 6">
    <name type="scientific">Trichormus variabilis SAG 1403-4b</name>
    <dbReference type="NCBI Taxonomy" id="447716"/>
    <lineage>
        <taxon>Bacteria</taxon>
        <taxon>Bacillati</taxon>
        <taxon>Cyanobacteriota</taxon>
        <taxon>Cyanophyceae</taxon>
        <taxon>Nostocales</taxon>
        <taxon>Nostocaceae</taxon>
        <taxon>Trichormus</taxon>
    </lineage>
</organism>
<keyword evidence="6" id="KW-1185">Reference proteome</keyword>
<reference evidence="5 6" key="1">
    <citation type="journal article" date="2019" name="Genome Biol. Evol.">
        <title>Day and night: Metabolic profiles and evolutionary relationships of six axenic non-marine cyanobacteria.</title>
        <authorList>
            <person name="Will S.E."/>
            <person name="Henke P."/>
            <person name="Boedeker C."/>
            <person name="Huang S."/>
            <person name="Brinkmann H."/>
            <person name="Rohde M."/>
            <person name="Jarek M."/>
            <person name="Friedl T."/>
            <person name="Seufert S."/>
            <person name="Schumacher M."/>
            <person name="Overmann J."/>
            <person name="Neumann-Schaal M."/>
            <person name="Petersen J."/>
        </authorList>
    </citation>
    <scope>NUCLEOTIDE SEQUENCE [LARGE SCALE GENOMIC DNA]</scope>
    <source>
        <strain evidence="5 6">SAG 1403-4b</strain>
    </source>
</reference>
<proteinExistence type="predicted"/>
<dbReference type="CDD" id="cd07989">
    <property type="entry name" value="LPLAT_AGPAT-like"/>
    <property type="match status" value="1"/>
</dbReference>
<sequence length="326" mass="36293">MDSSSSKSSPQTPADADLISNHQPESETLLPLTDATIQRVWEGVAAASDRTIRHTIETTLLQLSAITQEYSEPRVNANIRRWVVRSLIHSLFSVKVENIENIPPTPAILAANHLHHIDPLVLLSEIPTQPHYYILGDARTLYNKWWKRWILGFAGGVIPLERIWGEEQAVIAAAKAGQDDLQELAQVIKDTVNPGGDIQTIRRIDRIVAAILARGDGLMIFPEGRLGTPEGHLHPFKRGTVIYALRSGVPIVPTALIGTHDLFLRKKLTIRVGEPLYFPPTTRPKRQEIDSALEALQAAIQALLPTDYQEPTGIKLLQNFLNRMLL</sequence>
<keyword evidence="2" id="KW-0012">Acyltransferase</keyword>
<evidence type="ECO:0000256" key="3">
    <source>
        <dbReference type="SAM" id="MobiDB-lite"/>
    </source>
</evidence>
<evidence type="ECO:0000313" key="5">
    <source>
        <dbReference type="EMBL" id="RUS99079.1"/>
    </source>
</evidence>
<keyword evidence="1" id="KW-0808">Transferase</keyword>
<dbReference type="AlphaFoldDB" id="A0A3S1AE67"/>
<dbReference type="PANTHER" id="PTHR10434">
    <property type="entry name" value="1-ACYL-SN-GLYCEROL-3-PHOSPHATE ACYLTRANSFERASE"/>
    <property type="match status" value="1"/>
</dbReference>
<dbReference type="Pfam" id="PF01553">
    <property type="entry name" value="Acyltransferase"/>
    <property type="match status" value="1"/>
</dbReference>
<dbReference type="RefSeq" id="WP_241993435.1">
    <property type="nucleotide sequence ID" value="NZ_RSCM01000002.1"/>
</dbReference>
<feature type="domain" description="Phospholipid/glycerol acyltransferase" evidence="4">
    <location>
        <begin position="107"/>
        <end position="259"/>
    </location>
</feature>
<dbReference type="PANTHER" id="PTHR10434:SF11">
    <property type="entry name" value="1-ACYL-SN-GLYCEROL-3-PHOSPHATE ACYLTRANSFERASE"/>
    <property type="match status" value="1"/>
</dbReference>
<evidence type="ECO:0000256" key="2">
    <source>
        <dbReference type="ARBA" id="ARBA00023315"/>
    </source>
</evidence>
<evidence type="ECO:0000256" key="1">
    <source>
        <dbReference type="ARBA" id="ARBA00022679"/>
    </source>
</evidence>
<dbReference type="InterPro" id="IPR002123">
    <property type="entry name" value="Plipid/glycerol_acylTrfase"/>
</dbReference>
<evidence type="ECO:0000259" key="4">
    <source>
        <dbReference type="SMART" id="SM00563"/>
    </source>
</evidence>
<dbReference type="Proteomes" id="UP000276103">
    <property type="component" value="Unassembled WGS sequence"/>
</dbReference>
<dbReference type="SMART" id="SM00563">
    <property type="entry name" value="PlsC"/>
    <property type="match status" value="1"/>
</dbReference>
<dbReference type="GO" id="GO:0003841">
    <property type="term" value="F:1-acylglycerol-3-phosphate O-acyltransferase activity"/>
    <property type="evidence" value="ECO:0007669"/>
    <property type="project" value="TreeGrafter"/>
</dbReference>
<dbReference type="GO" id="GO:0006654">
    <property type="term" value="P:phosphatidic acid biosynthetic process"/>
    <property type="evidence" value="ECO:0007669"/>
    <property type="project" value="TreeGrafter"/>
</dbReference>
<evidence type="ECO:0000313" key="6">
    <source>
        <dbReference type="Proteomes" id="UP000276103"/>
    </source>
</evidence>
<dbReference type="EMBL" id="RSCM01000002">
    <property type="protein sequence ID" value="RUS99079.1"/>
    <property type="molecule type" value="Genomic_DNA"/>
</dbReference>
<comment type="caution">
    <text evidence="5">The sequence shown here is derived from an EMBL/GenBank/DDBJ whole genome shotgun (WGS) entry which is preliminary data.</text>
</comment>
<name>A0A3S1AE67_ANAVA</name>
<feature type="region of interest" description="Disordered" evidence="3">
    <location>
        <begin position="1"/>
        <end position="25"/>
    </location>
</feature>
<protein>
    <recommendedName>
        <fullName evidence="4">Phospholipid/glycerol acyltransferase domain-containing protein</fullName>
    </recommendedName>
</protein>
<gene>
    <name evidence="5" type="ORF">DSM107003_10980</name>
</gene>